<evidence type="ECO:0000313" key="2">
    <source>
        <dbReference type="EMBL" id="SUZ57596.1"/>
    </source>
</evidence>
<feature type="region of interest" description="Disordered" evidence="1">
    <location>
        <begin position="64"/>
        <end position="88"/>
    </location>
</feature>
<organism evidence="2">
    <name type="scientific">marine metagenome</name>
    <dbReference type="NCBI Taxonomy" id="408172"/>
    <lineage>
        <taxon>unclassified sequences</taxon>
        <taxon>metagenomes</taxon>
        <taxon>ecological metagenomes</taxon>
    </lineage>
</organism>
<accession>A0A381NSI1</accession>
<proteinExistence type="predicted"/>
<evidence type="ECO:0000256" key="1">
    <source>
        <dbReference type="SAM" id="MobiDB-lite"/>
    </source>
</evidence>
<sequence>MWTVDETATNTAVRIPICEADSRDPDVGKAAAISAIPEIPSSTASTTSENAVTRERAFNIAERTANTPKRNRRMSGRNWFSDIPNLHA</sequence>
<gene>
    <name evidence="2" type="ORF">METZ01_LOCUS10450</name>
</gene>
<reference evidence="2" key="1">
    <citation type="submission" date="2018-05" db="EMBL/GenBank/DDBJ databases">
        <authorList>
            <person name="Lanie J.A."/>
            <person name="Ng W.-L."/>
            <person name="Kazmierczak K.M."/>
            <person name="Andrzejewski T.M."/>
            <person name="Davidsen T.M."/>
            <person name="Wayne K.J."/>
            <person name="Tettelin H."/>
            <person name="Glass J.I."/>
            <person name="Rusch D."/>
            <person name="Podicherti R."/>
            <person name="Tsui H.-C.T."/>
            <person name="Winkler M.E."/>
        </authorList>
    </citation>
    <scope>NUCLEOTIDE SEQUENCE</scope>
</reference>
<protein>
    <submittedName>
        <fullName evidence="2">Uncharacterized protein</fullName>
    </submittedName>
</protein>
<name>A0A381NSI1_9ZZZZ</name>
<dbReference type="EMBL" id="UINC01000566">
    <property type="protein sequence ID" value="SUZ57596.1"/>
    <property type="molecule type" value="Genomic_DNA"/>
</dbReference>
<dbReference type="AlphaFoldDB" id="A0A381NSI1"/>